<feature type="transmembrane region" description="Helical" evidence="5">
    <location>
        <begin position="341"/>
        <end position="362"/>
    </location>
</feature>
<feature type="transmembrane region" description="Helical" evidence="5">
    <location>
        <begin position="139"/>
        <end position="158"/>
    </location>
</feature>
<sequence>MVQRIIPVQSTQIKKDDPLANLIGQFGKWQCIVIATVSLVKLSSGWVQMAIIFLTPNLVFWCQDFGDNSSRVGENGTCYAQCARYAYDSAPFQNTIITQWALVCERTWMASFAQMVLQLGVLLGSVMFGFLSDRYGRKYTFLASITSVIVMGFAVSFPKDYITFAILRFFLGIATSGTMVISFVIVMETVGPKYREICGCLFQIPFLVGHITIPAFAYFYRNWNTYSLAMAVPPLIYLGYFFLLSESPRWLVSVGKVEEATKIVSRAAEMNGLPTEKIEETLKKMSEDIKDKSTDTKPNYGDLIRPGLVLKTAASTTLWMIAGFTYYGFNQYVSQTSPDPFLTVATVGAIQVPAILTSVWLLKHIGRKAAVVTFLALGGLCVLTLGVVPDTFWITLTLGCIGVSCVSIVCTCIYIYTSELFPTVVRNMGMGACSTSMRVGSMIAPFVADLSKTAPWMPTVVFGLAPLVGALVCLLLPETKGTALPDSIRDVEDSA</sequence>
<protein>
    <submittedName>
        <fullName evidence="8">Solute carrier family 22 member 6-A</fullName>
    </submittedName>
</protein>
<feature type="domain" description="Major facilitator superfamily (MFS) profile" evidence="6">
    <location>
        <begin position="33"/>
        <end position="481"/>
    </location>
</feature>
<keyword evidence="7" id="KW-1185">Reference proteome</keyword>
<dbReference type="Proteomes" id="UP001652582">
    <property type="component" value="Chromosome 22"/>
</dbReference>
<dbReference type="Pfam" id="PF00083">
    <property type="entry name" value="Sugar_tr"/>
    <property type="match status" value="1"/>
</dbReference>
<keyword evidence="4 5" id="KW-0472">Membrane</keyword>
<dbReference type="InterPro" id="IPR005828">
    <property type="entry name" value="MFS_sugar_transport-like"/>
</dbReference>
<evidence type="ECO:0000313" key="8">
    <source>
        <dbReference type="RefSeq" id="XP_052744316.1"/>
    </source>
</evidence>
<feature type="transmembrane region" description="Helical" evidence="5">
    <location>
        <begin position="164"/>
        <end position="186"/>
    </location>
</feature>
<keyword evidence="3 5" id="KW-1133">Transmembrane helix</keyword>
<dbReference type="InterPro" id="IPR020846">
    <property type="entry name" value="MFS_dom"/>
</dbReference>
<dbReference type="AlphaFoldDB" id="A0A6J1P847"/>
<dbReference type="PROSITE" id="PS50850">
    <property type="entry name" value="MFS"/>
    <property type="match status" value="1"/>
</dbReference>
<evidence type="ECO:0000256" key="4">
    <source>
        <dbReference type="ARBA" id="ARBA00023136"/>
    </source>
</evidence>
<dbReference type="GO" id="GO:0016020">
    <property type="term" value="C:membrane"/>
    <property type="evidence" value="ECO:0007669"/>
    <property type="project" value="UniProtKB-SubCell"/>
</dbReference>
<accession>A0A6J1P847</accession>
<evidence type="ECO:0000313" key="7">
    <source>
        <dbReference type="Proteomes" id="UP001652582"/>
    </source>
</evidence>
<feature type="transmembrane region" description="Helical" evidence="5">
    <location>
        <begin position="428"/>
        <end position="448"/>
    </location>
</feature>
<gene>
    <name evidence="8" type="primary">LOC112057722</name>
</gene>
<feature type="transmembrane region" description="Helical" evidence="5">
    <location>
        <begin position="394"/>
        <end position="416"/>
    </location>
</feature>
<feature type="transmembrane region" description="Helical" evidence="5">
    <location>
        <begin position="198"/>
        <end position="220"/>
    </location>
</feature>
<name>A0A6J1P847_BICAN</name>
<dbReference type="InterPro" id="IPR036259">
    <property type="entry name" value="MFS_trans_sf"/>
</dbReference>
<dbReference type="PANTHER" id="PTHR24064">
    <property type="entry name" value="SOLUTE CARRIER FAMILY 22 MEMBER"/>
    <property type="match status" value="1"/>
</dbReference>
<feature type="transmembrane region" description="Helical" evidence="5">
    <location>
        <begin position="308"/>
        <end position="329"/>
    </location>
</feature>
<feature type="transmembrane region" description="Helical" evidence="5">
    <location>
        <begin position="369"/>
        <end position="388"/>
    </location>
</feature>
<dbReference type="GeneID" id="112057722"/>
<dbReference type="CDD" id="cd17317">
    <property type="entry name" value="MFS_SLC22"/>
    <property type="match status" value="1"/>
</dbReference>
<evidence type="ECO:0000256" key="3">
    <source>
        <dbReference type="ARBA" id="ARBA00022989"/>
    </source>
</evidence>
<dbReference type="GO" id="GO:0022857">
    <property type="term" value="F:transmembrane transporter activity"/>
    <property type="evidence" value="ECO:0007669"/>
    <property type="project" value="InterPro"/>
</dbReference>
<feature type="transmembrane region" description="Helical" evidence="5">
    <location>
        <begin position="226"/>
        <end position="244"/>
    </location>
</feature>
<keyword evidence="2 5" id="KW-0812">Transmembrane</keyword>
<reference evidence="8" key="1">
    <citation type="submission" date="2025-08" db="UniProtKB">
        <authorList>
            <consortium name="RefSeq"/>
        </authorList>
    </citation>
    <scope>IDENTIFICATION</scope>
</reference>
<evidence type="ECO:0000256" key="1">
    <source>
        <dbReference type="ARBA" id="ARBA00004141"/>
    </source>
</evidence>
<dbReference type="RefSeq" id="XP_052744316.1">
    <property type="nucleotide sequence ID" value="XM_052888356.1"/>
</dbReference>
<proteinExistence type="predicted"/>
<evidence type="ECO:0000256" key="5">
    <source>
        <dbReference type="SAM" id="Phobius"/>
    </source>
</evidence>
<evidence type="ECO:0000256" key="2">
    <source>
        <dbReference type="ARBA" id="ARBA00022692"/>
    </source>
</evidence>
<organism evidence="7 8">
    <name type="scientific">Bicyclus anynana</name>
    <name type="common">Squinting bush brown butterfly</name>
    <dbReference type="NCBI Taxonomy" id="110368"/>
    <lineage>
        <taxon>Eukaryota</taxon>
        <taxon>Metazoa</taxon>
        <taxon>Ecdysozoa</taxon>
        <taxon>Arthropoda</taxon>
        <taxon>Hexapoda</taxon>
        <taxon>Insecta</taxon>
        <taxon>Pterygota</taxon>
        <taxon>Neoptera</taxon>
        <taxon>Endopterygota</taxon>
        <taxon>Lepidoptera</taxon>
        <taxon>Glossata</taxon>
        <taxon>Ditrysia</taxon>
        <taxon>Papilionoidea</taxon>
        <taxon>Nymphalidae</taxon>
        <taxon>Satyrinae</taxon>
        <taxon>Satyrini</taxon>
        <taxon>Mycalesina</taxon>
        <taxon>Bicyclus</taxon>
    </lineage>
</organism>
<dbReference type="SUPFAM" id="SSF103473">
    <property type="entry name" value="MFS general substrate transporter"/>
    <property type="match status" value="1"/>
</dbReference>
<feature type="transmembrane region" description="Helical" evidence="5">
    <location>
        <begin position="108"/>
        <end position="132"/>
    </location>
</feature>
<dbReference type="Gene3D" id="1.20.1250.20">
    <property type="entry name" value="MFS general substrate transporter like domains"/>
    <property type="match status" value="1"/>
</dbReference>
<feature type="transmembrane region" description="Helical" evidence="5">
    <location>
        <begin position="454"/>
        <end position="476"/>
    </location>
</feature>
<evidence type="ECO:0000259" key="6">
    <source>
        <dbReference type="PROSITE" id="PS50850"/>
    </source>
</evidence>
<comment type="subcellular location">
    <subcellularLocation>
        <location evidence="1">Membrane</location>
        <topology evidence="1">Multi-pass membrane protein</topology>
    </subcellularLocation>
</comment>
<dbReference type="KEGG" id="bany:112057722"/>